<dbReference type="PANTHER" id="PTHR36216:SF1">
    <property type="entry name" value="HTH ARSR-TYPE DOMAIN-CONTAINING PROTEIN"/>
    <property type="match status" value="1"/>
</dbReference>
<keyword evidence="1" id="KW-1133">Transmembrane helix</keyword>
<dbReference type="Proteomes" id="UP000245657">
    <property type="component" value="Unassembled WGS sequence"/>
</dbReference>
<evidence type="ECO:0000256" key="1">
    <source>
        <dbReference type="SAM" id="Phobius"/>
    </source>
</evidence>
<sequence length="233" mass="26468">MEEMRMRIVLILLLFLICLPAQVMATRYQVSSAYDDLPDGQSTYPSRVDLIELPLWLLLSQIVIFNPFFLLLKAILALGYRRIDQNTLFDSPPRKEIYDFIKTHPGIHLRGIASGLGMELGTVRHHLDQLTRYGKISKEQDDGFCRYYQLGYSHEEKQMMNAAASPACKEIVAMLCKKQGLTRLEIGCRLEISAQAAGWHLSRLLRGGVITVERTGKTLRYHLNDAASLQGSR</sequence>
<dbReference type="InterPro" id="IPR011991">
    <property type="entry name" value="ArsR-like_HTH"/>
</dbReference>
<dbReference type="Gene3D" id="1.10.10.10">
    <property type="entry name" value="Winged helix-like DNA-binding domain superfamily/Winged helix DNA-binding domain"/>
    <property type="match status" value="2"/>
</dbReference>
<organism evidence="3 4">
    <name type="scientific">Methanospirillum lacunae</name>
    <dbReference type="NCBI Taxonomy" id="668570"/>
    <lineage>
        <taxon>Archaea</taxon>
        <taxon>Methanobacteriati</taxon>
        <taxon>Methanobacteriota</taxon>
        <taxon>Stenosarchaea group</taxon>
        <taxon>Methanomicrobia</taxon>
        <taxon>Methanomicrobiales</taxon>
        <taxon>Methanospirillaceae</taxon>
        <taxon>Methanospirillum</taxon>
    </lineage>
</organism>
<dbReference type="AlphaFoldDB" id="A0A2V2N5A1"/>
<dbReference type="InterPro" id="IPR036388">
    <property type="entry name" value="WH-like_DNA-bd_sf"/>
</dbReference>
<evidence type="ECO:0000259" key="2">
    <source>
        <dbReference type="Pfam" id="PF24266"/>
    </source>
</evidence>
<dbReference type="Pfam" id="PF24266">
    <property type="entry name" value="HTH_HVO_0163_N"/>
    <property type="match status" value="1"/>
</dbReference>
<reference evidence="3 4" key="1">
    <citation type="submission" date="2018-05" db="EMBL/GenBank/DDBJ databases">
        <title>Draft genome of Methanospirillum lacunae Ki8-1.</title>
        <authorList>
            <person name="Dueholm M.S."/>
            <person name="Nielsen P.H."/>
            <person name="Bakmann L.F."/>
            <person name="Otzen D.E."/>
        </authorList>
    </citation>
    <scope>NUCLEOTIDE SEQUENCE [LARGE SCALE GENOMIC DNA]</scope>
    <source>
        <strain evidence="3 4">Ki8-1</strain>
    </source>
</reference>
<protein>
    <recommendedName>
        <fullName evidence="2">HVO-0163 N-terminal HTH domain-containing protein</fullName>
    </recommendedName>
</protein>
<keyword evidence="4" id="KW-1185">Reference proteome</keyword>
<feature type="transmembrane region" description="Helical" evidence="1">
    <location>
        <begin position="53"/>
        <end position="72"/>
    </location>
</feature>
<keyword evidence="1" id="KW-0472">Membrane</keyword>
<evidence type="ECO:0000313" key="4">
    <source>
        <dbReference type="Proteomes" id="UP000245657"/>
    </source>
</evidence>
<dbReference type="EMBL" id="QGMY01000002">
    <property type="protein sequence ID" value="PWR73695.1"/>
    <property type="molecule type" value="Genomic_DNA"/>
</dbReference>
<dbReference type="PANTHER" id="PTHR36216">
    <property type="entry name" value="TRANSCRIPTIONAL REGULATOR, TRMB"/>
    <property type="match status" value="1"/>
</dbReference>
<comment type="caution">
    <text evidence="3">The sequence shown here is derived from an EMBL/GenBank/DDBJ whole genome shotgun (WGS) entry which is preliminary data.</text>
</comment>
<name>A0A2V2N5A1_9EURY</name>
<dbReference type="SUPFAM" id="SSF46785">
    <property type="entry name" value="Winged helix' DNA-binding domain"/>
    <property type="match status" value="2"/>
</dbReference>
<keyword evidence="1" id="KW-0812">Transmembrane</keyword>
<dbReference type="InterPro" id="IPR056504">
    <property type="entry name" value="HTH_HVO_0163_N"/>
</dbReference>
<dbReference type="InterPro" id="IPR036390">
    <property type="entry name" value="WH_DNA-bd_sf"/>
</dbReference>
<accession>A0A2V2N5A1</accession>
<proteinExistence type="predicted"/>
<evidence type="ECO:0000313" key="3">
    <source>
        <dbReference type="EMBL" id="PWR73695.1"/>
    </source>
</evidence>
<feature type="domain" description="HVO-0163 N-terminal HTH" evidence="2">
    <location>
        <begin position="94"/>
        <end position="159"/>
    </location>
</feature>
<dbReference type="CDD" id="cd00090">
    <property type="entry name" value="HTH_ARSR"/>
    <property type="match status" value="1"/>
</dbReference>
<gene>
    <name evidence="3" type="ORF">DK846_00545</name>
</gene>